<dbReference type="GO" id="GO:0005886">
    <property type="term" value="C:plasma membrane"/>
    <property type="evidence" value="ECO:0007669"/>
    <property type="project" value="UniProtKB-SubCell"/>
</dbReference>
<keyword evidence="10" id="KW-0407">Ion channel</keyword>
<keyword evidence="5" id="KW-0812">Transmembrane</keyword>
<evidence type="ECO:0000256" key="6">
    <source>
        <dbReference type="ARBA" id="ARBA00022781"/>
    </source>
</evidence>
<gene>
    <name evidence="11" type="ORF">CGI_10021870</name>
</gene>
<dbReference type="AlphaFoldDB" id="K1S040"/>
<keyword evidence="7" id="KW-1133">Transmembrane helix</keyword>
<evidence type="ECO:0000256" key="2">
    <source>
        <dbReference type="ARBA" id="ARBA00006513"/>
    </source>
</evidence>
<name>K1S040_MAGGI</name>
<keyword evidence="9" id="KW-0472">Membrane</keyword>
<keyword evidence="4" id="KW-1003">Cell membrane</keyword>
<protein>
    <recommendedName>
        <fullName evidence="12">Otopetrin-2</fullName>
    </recommendedName>
</protein>
<keyword evidence="8" id="KW-0406">Ion transport</keyword>
<dbReference type="Pfam" id="PF03189">
    <property type="entry name" value="Otopetrin"/>
    <property type="match status" value="1"/>
</dbReference>
<comment type="subcellular location">
    <subcellularLocation>
        <location evidence="1">Cell membrane</location>
        <topology evidence="1">Multi-pass membrane protein</topology>
    </subcellularLocation>
</comment>
<proteinExistence type="inferred from homology"/>
<sequence>MSNTVLQVCRLLLLPLFPVSRRNKTPRDGEVASKLFLSHVLAGIVVLFGVLSGQKAVLEKIFFSKWAAIIICICVGVLAVLSLLISSYRQRPRVQSTGTEEDPSIILQLTFLWGFGLALTIYLGINIVTYFQCAMKRPDDFAHSIFLILVDSLYIMFTVFQVMFLTYNKRYILKATIHLHFSIACILAVNFALWYSSTIHTLFASENKTTGFSNRSCFLSSEIQNKLGSQITSVLLPPQIEFYILASTLLISLWQNSTKFGTTQRTEDNEDLRTNIPSGVNGKSILAVTLGIFINIPIFISTVLLDFVYEWQNKYVVICLDVSETLSAICSCVLAYVCLRNIRKISMTSRGSLLVRDYILILSSTGMMAYFMMGFLAGVTGYTLSKTTVVSRIFGMMETFLQTYLLTRSSRQTAPENRQESSFISCCAMILVITNLSYWILDSFNKHIITKSRYIGFTDWNVEEVLFIPLVTFYRFFSGMGAYSLYKRFKPN</sequence>
<evidence type="ECO:0000256" key="4">
    <source>
        <dbReference type="ARBA" id="ARBA00022475"/>
    </source>
</evidence>
<organism evidence="11">
    <name type="scientific">Magallana gigas</name>
    <name type="common">Pacific oyster</name>
    <name type="synonym">Crassostrea gigas</name>
    <dbReference type="NCBI Taxonomy" id="29159"/>
    <lineage>
        <taxon>Eukaryota</taxon>
        <taxon>Metazoa</taxon>
        <taxon>Spiralia</taxon>
        <taxon>Lophotrochozoa</taxon>
        <taxon>Mollusca</taxon>
        <taxon>Bivalvia</taxon>
        <taxon>Autobranchia</taxon>
        <taxon>Pteriomorphia</taxon>
        <taxon>Ostreida</taxon>
        <taxon>Ostreoidea</taxon>
        <taxon>Ostreidae</taxon>
        <taxon>Magallana</taxon>
    </lineage>
</organism>
<evidence type="ECO:0000256" key="9">
    <source>
        <dbReference type="ARBA" id="ARBA00023136"/>
    </source>
</evidence>
<evidence type="ECO:0000256" key="8">
    <source>
        <dbReference type="ARBA" id="ARBA00023065"/>
    </source>
</evidence>
<dbReference type="EMBL" id="JH817080">
    <property type="protein sequence ID" value="EKC40626.1"/>
    <property type="molecule type" value="Genomic_DNA"/>
</dbReference>
<reference evidence="11" key="1">
    <citation type="journal article" date="2012" name="Nature">
        <title>The oyster genome reveals stress adaptation and complexity of shell formation.</title>
        <authorList>
            <person name="Zhang G."/>
            <person name="Fang X."/>
            <person name="Guo X."/>
            <person name="Li L."/>
            <person name="Luo R."/>
            <person name="Xu F."/>
            <person name="Yang P."/>
            <person name="Zhang L."/>
            <person name="Wang X."/>
            <person name="Qi H."/>
            <person name="Xiong Z."/>
            <person name="Que H."/>
            <person name="Xie Y."/>
            <person name="Holland P.W."/>
            <person name="Paps J."/>
            <person name="Zhu Y."/>
            <person name="Wu F."/>
            <person name="Chen Y."/>
            <person name="Wang J."/>
            <person name="Peng C."/>
            <person name="Meng J."/>
            <person name="Yang L."/>
            <person name="Liu J."/>
            <person name="Wen B."/>
            <person name="Zhang N."/>
            <person name="Huang Z."/>
            <person name="Zhu Q."/>
            <person name="Feng Y."/>
            <person name="Mount A."/>
            <person name="Hedgecock D."/>
            <person name="Xu Z."/>
            <person name="Liu Y."/>
            <person name="Domazet-Loso T."/>
            <person name="Du Y."/>
            <person name="Sun X."/>
            <person name="Zhang S."/>
            <person name="Liu B."/>
            <person name="Cheng P."/>
            <person name="Jiang X."/>
            <person name="Li J."/>
            <person name="Fan D."/>
            <person name="Wang W."/>
            <person name="Fu W."/>
            <person name="Wang T."/>
            <person name="Wang B."/>
            <person name="Zhang J."/>
            <person name="Peng Z."/>
            <person name="Li Y."/>
            <person name="Li N."/>
            <person name="Wang J."/>
            <person name="Chen M."/>
            <person name="He Y."/>
            <person name="Tan F."/>
            <person name="Song X."/>
            <person name="Zheng Q."/>
            <person name="Huang R."/>
            <person name="Yang H."/>
            <person name="Du X."/>
            <person name="Chen L."/>
            <person name="Yang M."/>
            <person name="Gaffney P.M."/>
            <person name="Wang S."/>
            <person name="Luo L."/>
            <person name="She Z."/>
            <person name="Ming Y."/>
            <person name="Huang W."/>
            <person name="Zhang S."/>
            <person name="Huang B."/>
            <person name="Zhang Y."/>
            <person name="Qu T."/>
            <person name="Ni P."/>
            <person name="Miao G."/>
            <person name="Wang J."/>
            <person name="Wang Q."/>
            <person name="Steinberg C.E."/>
            <person name="Wang H."/>
            <person name="Li N."/>
            <person name="Qian L."/>
            <person name="Zhang G."/>
            <person name="Li Y."/>
            <person name="Yang H."/>
            <person name="Liu X."/>
            <person name="Wang J."/>
            <person name="Yin Y."/>
            <person name="Wang J."/>
        </authorList>
    </citation>
    <scope>NUCLEOTIDE SEQUENCE [LARGE SCALE GENOMIC DNA]</scope>
    <source>
        <strain evidence="11">05x7-T-G4-1.051#20</strain>
    </source>
</reference>
<evidence type="ECO:0000256" key="1">
    <source>
        <dbReference type="ARBA" id="ARBA00004651"/>
    </source>
</evidence>
<evidence type="ECO:0008006" key="12">
    <source>
        <dbReference type="Google" id="ProtNLM"/>
    </source>
</evidence>
<accession>K1S040</accession>
<dbReference type="PANTHER" id="PTHR21522">
    <property type="entry name" value="PROTON CHANNEL OTOP"/>
    <property type="match status" value="1"/>
</dbReference>
<dbReference type="PANTHER" id="PTHR21522:SF32">
    <property type="entry name" value="OTOPETRIN-2"/>
    <property type="match status" value="1"/>
</dbReference>
<evidence type="ECO:0000256" key="10">
    <source>
        <dbReference type="ARBA" id="ARBA00023303"/>
    </source>
</evidence>
<evidence type="ECO:0000256" key="5">
    <source>
        <dbReference type="ARBA" id="ARBA00022692"/>
    </source>
</evidence>
<dbReference type="InterPro" id="IPR004878">
    <property type="entry name" value="Otopetrin"/>
</dbReference>
<comment type="similarity">
    <text evidence="2">Belongs to the otopetrin family.</text>
</comment>
<dbReference type="InParanoid" id="K1S040"/>
<evidence type="ECO:0000313" key="11">
    <source>
        <dbReference type="EMBL" id="EKC40626.1"/>
    </source>
</evidence>
<keyword evidence="6" id="KW-0375">Hydrogen ion transport</keyword>
<evidence type="ECO:0000256" key="7">
    <source>
        <dbReference type="ARBA" id="ARBA00022989"/>
    </source>
</evidence>
<evidence type="ECO:0000256" key="3">
    <source>
        <dbReference type="ARBA" id="ARBA00022448"/>
    </source>
</evidence>
<dbReference type="GO" id="GO:0015252">
    <property type="term" value="F:proton channel activity"/>
    <property type="evidence" value="ECO:0007669"/>
    <property type="project" value="InterPro"/>
</dbReference>
<dbReference type="HOGENOM" id="CLU_554604_0_0_1"/>
<keyword evidence="3" id="KW-0813">Transport</keyword>